<dbReference type="InterPro" id="IPR001091">
    <property type="entry name" value="RM_Methyltransferase"/>
</dbReference>
<evidence type="ECO:0000313" key="4">
    <source>
        <dbReference type="EMBL" id="QJA56551.1"/>
    </source>
</evidence>
<dbReference type="InterPro" id="IPR029063">
    <property type="entry name" value="SAM-dependent_MTases_sf"/>
</dbReference>
<name>A0A6M3IGP4_9ZZZZ</name>
<dbReference type="Pfam" id="PF01555">
    <property type="entry name" value="N6_N4_Mtase"/>
    <property type="match status" value="1"/>
</dbReference>
<dbReference type="Gene3D" id="3.40.50.150">
    <property type="entry name" value="Vaccinia Virus protein VP39"/>
    <property type="match status" value="2"/>
</dbReference>
<keyword evidence="1 4" id="KW-0489">Methyltransferase</keyword>
<reference evidence="4" key="1">
    <citation type="submission" date="2020-03" db="EMBL/GenBank/DDBJ databases">
        <title>The deep terrestrial virosphere.</title>
        <authorList>
            <person name="Holmfeldt K."/>
            <person name="Nilsson E."/>
            <person name="Simone D."/>
            <person name="Lopez-Fernandez M."/>
            <person name="Wu X."/>
            <person name="de Brujin I."/>
            <person name="Lundin D."/>
            <person name="Andersson A."/>
            <person name="Bertilsson S."/>
            <person name="Dopson M."/>
        </authorList>
    </citation>
    <scope>NUCLEOTIDE SEQUENCE</scope>
    <source>
        <strain evidence="4">MM415B01827</strain>
    </source>
</reference>
<feature type="domain" description="DNA methylase N-4/N-6" evidence="3">
    <location>
        <begin position="31"/>
        <end position="422"/>
    </location>
</feature>
<dbReference type="GO" id="GO:0032259">
    <property type="term" value="P:methylation"/>
    <property type="evidence" value="ECO:0007669"/>
    <property type="project" value="UniProtKB-KW"/>
</dbReference>
<dbReference type="AlphaFoldDB" id="A0A6M3IGP4"/>
<accession>A0A6M3IGP4</accession>
<dbReference type="InterPro" id="IPR002941">
    <property type="entry name" value="DNA_methylase_N4/N6"/>
</dbReference>
<sequence>MINPYYETPNGVLYHGDNRDALPFISGCTACVTDPPYGLGFMGKDWDHGVPGTKYWKLILDSCLPGAPLMAFGGTRTVHRLVCAIEDAGWEIRDGIEYLHWIYGSGFPKSLDISKAIDKAAGAEREIIKETKTKSGGMACVNRANKEQGFRPNNYNEHGNIFQTTTPATEAAQKWNGYGTALKPAHEPISLSFKPIEKNFANNALTHGVAGLNIEGGRVATDEDQRRPSAGGDNGLIGTSTFKIHERKINDQVKHQGRWPSNIIHDGSPEVLALFPENHGHGSSQHSGSEKGMFPWGTARRVQTGGEPGSAARFFYCAKASRSEREAGCGLLPLKKGGLCSNTSGQHITRRDGGAPDPVHNKHPTVKPLELIKYLITLVTMPEKNLIIDPFAGSGTTPLACEQLGLPWVACEKEEESCHIIVQRIENERKQRKLFA</sequence>
<gene>
    <name evidence="4" type="ORF">MM415B01827_0002</name>
</gene>
<organism evidence="4">
    <name type="scientific">viral metagenome</name>
    <dbReference type="NCBI Taxonomy" id="1070528"/>
    <lineage>
        <taxon>unclassified sequences</taxon>
        <taxon>metagenomes</taxon>
        <taxon>organismal metagenomes</taxon>
    </lineage>
</organism>
<proteinExistence type="predicted"/>
<keyword evidence="2 4" id="KW-0808">Transferase</keyword>
<dbReference type="GO" id="GO:0008170">
    <property type="term" value="F:N-methyltransferase activity"/>
    <property type="evidence" value="ECO:0007669"/>
    <property type="project" value="InterPro"/>
</dbReference>
<dbReference type="EMBL" id="MT141226">
    <property type="protein sequence ID" value="QJA56551.1"/>
    <property type="molecule type" value="Genomic_DNA"/>
</dbReference>
<protein>
    <submittedName>
        <fullName evidence="4">Putative methyltransferase</fullName>
    </submittedName>
</protein>
<evidence type="ECO:0000259" key="3">
    <source>
        <dbReference type="Pfam" id="PF01555"/>
    </source>
</evidence>
<evidence type="ECO:0000256" key="1">
    <source>
        <dbReference type="ARBA" id="ARBA00022603"/>
    </source>
</evidence>
<evidence type="ECO:0000256" key="2">
    <source>
        <dbReference type="ARBA" id="ARBA00022679"/>
    </source>
</evidence>
<dbReference type="PRINTS" id="PR00508">
    <property type="entry name" value="S21N4MTFRASE"/>
</dbReference>
<dbReference type="GO" id="GO:0003677">
    <property type="term" value="F:DNA binding"/>
    <property type="evidence" value="ECO:0007669"/>
    <property type="project" value="InterPro"/>
</dbReference>
<dbReference type="SUPFAM" id="SSF53335">
    <property type="entry name" value="S-adenosyl-L-methionine-dependent methyltransferases"/>
    <property type="match status" value="1"/>
</dbReference>